<dbReference type="OrthoDB" id="3066350at2759"/>
<dbReference type="GeneID" id="18882840"/>
<organism evidence="2 3">
    <name type="scientific">Punctularia strigosozonata (strain HHB-11173)</name>
    <name type="common">White-rot fungus</name>
    <dbReference type="NCBI Taxonomy" id="741275"/>
    <lineage>
        <taxon>Eukaryota</taxon>
        <taxon>Fungi</taxon>
        <taxon>Dikarya</taxon>
        <taxon>Basidiomycota</taxon>
        <taxon>Agaricomycotina</taxon>
        <taxon>Agaricomycetes</taxon>
        <taxon>Corticiales</taxon>
        <taxon>Punctulariaceae</taxon>
        <taxon>Punctularia</taxon>
    </lineage>
</organism>
<reference evidence="3" key="1">
    <citation type="journal article" date="2012" name="Science">
        <title>The Paleozoic origin of enzymatic lignin decomposition reconstructed from 31 fungal genomes.</title>
        <authorList>
            <person name="Floudas D."/>
            <person name="Binder M."/>
            <person name="Riley R."/>
            <person name="Barry K."/>
            <person name="Blanchette R.A."/>
            <person name="Henrissat B."/>
            <person name="Martinez A.T."/>
            <person name="Otillar R."/>
            <person name="Spatafora J.W."/>
            <person name="Yadav J.S."/>
            <person name="Aerts A."/>
            <person name="Benoit I."/>
            <person name="Boyd A."/>
            <person name="Carlson A."/>
            <person name="Copeland A."/>
            <person name="Coutinho P.M."/>
            <person name="de Vries R.P."/>
            <person name="Ferreira P."/>
            <person name="Findley K."/>
            <person name="Foster B."/>
            <person name="Gaskell J."/>
            <person name="Glotzer D."/>
            <person name="Gorecki P."/>
            <person name="Heitman J."/>
            <person name="Hesse C."/>
            <person name="Hori C."/>
            <person name="Igarashi K."/>
            <person name="Jurgens J.A."/>
            <person name="Kallen N."/>
            <person name="Kersten P."/>
            <person name="Kohler A."/>
            <person name="Kuees U."/>
            <person name="Kumar T.K.A."/>
            <person name="Kuo A."/>
            <person name="LaButti K."/>
            <person name="Larrondo L.F."/>
            <person name="Lindquist E."/>
            <person name="Ling A."/>
            <person name="Lombard V."/>
            <person name="Lucas S."/>
            <person name="Lundell T."/>
            <person name="Martin R."/>
            <person name="McLaughlin D.J."/>
            <person name="Morgenstern I."/>
            <person name="Morin E."/>
            <person name="Murat C."/>
            <person name="Nagy L.G."/>
            <person name="Nolan M."/>
            <person name="Ohm R.A."/>
            <person name="Patyshakuliyeva A."/>
            <person name="Rokas A."/>
            <person name="Ruiz-Duenas F.J."/>
            <person name="Sabat G."/>
            <person name="Salamov A."/>
            <person name="Samejima M."/>
            <person name="Schmutz J."/>
            <person name="Slot J.C."/>
            <person name="St John F."/>
            <person name="Stenlid J."/>
            <person name="Sun H."/>
            <person name="Sun S."/>
            <person name="Syed K."/>
            <person name="Tsang A."/>
            <person name="Wiebenga A."/>
            <person name="Young D."/>
            <person name="Pisabarro A."/>
            <person name="Eastwood D.C."/>
            <person name="Martin F."/>
            <person name="Cullen D."/>
            <person name="Grigoriev I.V."/>
            <person name="Hibbett D.S."/>
        </authorList>
    </citation>
    <scope>NUCLEOTIDE SEQUENCE [LARGE SCALE GENOMIC DNA]</scope>
    <source>
        <strain evidence="3">HHB-11173 SS5</strain>
    </source>
</reference>
<sequence>MGRRYKLPKPQIDLLLSFLPSYTTCQDFQGGFKSLWPRITTAFYTQFPVVLTAEELAAAEGDANKALKIRHDADLKYIRALMANESRINRASKGGTPLLLQVVRAATENETPKRQRAYLPWQGYSKLIDYCNNNELKAECRAAHNTYCNALEPDIKPPTLLTFTGRWLTERLETESDEFQEEVQLFCDAHGAKGEEDDEENPANDLSSSGPGTDDAQSSAHEATDGVAADCADGAAKGPPTAFSDVLANEAEYQRLCNSLPNVFMSMLDSLAAETRWSFCIFAAGPDPKYGEVPRSYSSKKDAWKAFQDQWDHWAAQRYPGGWTGVQQSVQATIASGGTRRQALKALSLAEPPLATEDSTKKKKKKRKSRKKSPVADFAICSASTVPSSPPPSPAQIGAAIQDNAAAAGDDAPTAGDDAPTARDDAFAAAGDDAFAAAGDDAFAAAGDDAFAAAGDDAFAAAGDDAFAAAGDDAATSGDGAAAAGDDAFTAARDNASAAAGDDAPAAGDSAATAGDDAFTAARDDASAAAGDNAPAAGDDAFAATATATAKDDAAFATAAKDGAPAAALDGDAAAAATPTAHEDMEPPIDASGVDPTGASMCKEASTPASSRTPRLTRRSHKIVPLASTETTPAGTNRSIRKRRSQVAVGSLPSLMPVPPPSALYLPTYQGWVENAHESFRTLLSNMGADELQLQLNPLLDLWVKFEAARGYADRNHNMPSTLRPKSVAWWMTNAKRDADVVPDISVHPRDVTIFASRWWEWLNEISPAWRRLDQSQISVPVPNVGLRFSRSLPPDDAAWGCLSQSGSKGMILVLVCLIWWGTVIPTHPDARLGWLHAVEEMTWIFQHAGLTSPSAPTGLDNTLVTITAAGRPKPRKRASAASATESPSSVAAVAMRAKRPRNDVQRESTQHIWVNMIQSQVQHERCAGGRQVDFTTSANRVR</sequence>
<name>R7S5J3_PUNST</name>
<evidence type="ECO:0000313" key="3">
    <source>
        <dbReference type="Proteomes" id="UP000054196"/>
    </source>
</evidence>
<keyword evidence="3" id="KW-1185">Reference proteome</keyword>
<gene>
    <name evidence="2" type="ORF">PUNSTDRAFT_47040</name>
</gene>
<dbReference type="eggNOG" id="ENOG502QSI5">
    <property type="taxonomic scope" value="Eukaryota"/>
</dbReference>
<accession>R7S5J3</accession>
<dbReference type="EMBL" id="JH687551">
    <property type="protein sequence ID" value="EIN05217.1"/>
    <property type="molecule type" value="Genomic_DNA"/>
</dbReference>
<proteinExistence type="predicted"/>
<evidence type="ECO:0000256" key="1">
    <source>
        <dbReference type="SAM" id="MobiDB-lite"/>
    </source>
</evidence>
<dbReference type="Gene3D" id="2.150.10.10">
    <property type="entry name" value="Serralysin-like metalloprotease, C-terminal"/>
    <property type="match status" value="1"/>
</dbReference>
<feature type="compositionally biased region" description="Basic residues" evidence="1">
    <location>
        <begin position="361"/>
        <end position="373"/>
    </location>
</feature>
<feature type="region of interest" description="Disordered" evidence="1">
    <location>
        <begin position="571"/>
        <end position="644"/>
    </location>
</feature>
<dbReference type="KEGG" id="psq:PUNSTDRAFT_47040"/>
<dbReference type="HOGENOM" id="CLU_311490_0_0_1"/>
<feature type="compositionally biased region" description="Polar residues" evidence="1">
    <location>
        <begin position="204"/>
        <end position="221"/>
    </location>
</feature>
<dbReference type="AlphaFoldDB" id="R7S5J3"/>
<feature type="compositionally biased region" description="Low complexity" evidence="1">
    <location>
        <begin position="880"/>
        <end position="895"/>
    </location>
</feature>
<feature type="compositionally biased region" description="Polar residues" evidence="1">
    <location>
        <begin position="628"/>
        <end position="638"/>
    </location>
</feature>
<evidence type="ECO:0000313" key="2">
    <source>
        <dbReference type="EMBL" id="EIN05217.1"/>
    </source>
</evidence>
<protein>
    <submittedName>
        <fullName evidence="2">Uncharacterized protein</fullName>
    </submittedName>
</protein>
<dbReference type="OMA" id="QHERCAG"/>
<feature type="region of interest" description="Disordered" evidence="1">
    <location>
        <begin position="192"/>
        <end position="225"/>
    </location>
</feature>
<feature type="compositionally biased region" description="Low complexity" evidence="1">
    <location>
        <begin position="571"/>
        <end position="580"/>
    </location>
</feature>
<dbReference type="Proteomes" id="UP000054196">
    <property type="component" value="Unassembled WGS sequence"/>
</dbReference>
<dbReference type="RefSeq" id="XP_007387620.1">
    <property type="nucleotide sequence ID" value="XM_007387558.1"/>
</dbReference>
<feature type="region of interest" description="Disordered" evidence="1">
    <location>
        <begin position="348"/>
        <end position="374"/>
    </location>
</feature>
<dbReference type="InterPro" id="IPR011049">
    <property type="entry name" value="Serralysin-like_metalloprot_C"/>
</dbReference>
<feature type="region of interest" description="Disordered" evidence="1">
    <location>
        <begin position="870"/>
        <end position="908"/>
    </location>
</feature>